<feature type="compositionally biased region" description="Polar residues" evidence="7">
    <location>
        <begin position="65"/>
        <end position="80"/>
    </location>
</feature>
<dbReference type="SUPFAM" id="SSF52833">
    <property type="entry name" value="Thioredoxin-like"/>
    <property type="match status" value="1"/>
</dbReference>
<evidence type="ECO:0000256" key="6">
    <source>
        <dbReference type="ARBA" id="ARBA00023128"/>
    </source>
</evidence>
<keyword evidence="9" id="KW-1185">Reference proteome</keyword>
<organism evidence="8 9">
    <name type="scientific">Ustilago trichophora</name>
    <dbReference type="NCBI Taxonomy" id="86804"/>
    <lineage>
        <taxon>Eukaryota</taxon>
        <taxon>Fungi</taxon>
        <taxon>Dikarya</taxon>
        <taxon>Basidiomycota</taxon>
        <taxon>Ustilaginomycotina</taxon>
        <taxon>Ustilaginomycetes</taxon>
        <taxon>Ustilaginales</taxon>
        <taxon>Ustilaginaceae</taxon>
        <taxon>Ustilago</taxon>
    </lineage>
</organism>
<keyword evidence="4" id="KW-0809">Transit peptide</keyword>
<evidence type="ECO:0000256" key="7">
    <source>
        <dbReference type="SAM" id="MobiDB-lite"/>
    </source>
</evidence>
<feature type="region of interest" description="Disordered" evidence="7">
    <location>
        <begin position="122"/>
        <end position="176"/>
    </location>
</feature>
<dbReference type="AlphaFoldDB" id="A0A5C3E3U1"/>
<dbReference type="InterPro" id="IPR012882">
    <property type="entry name" value="Fmp46"/>
</dbReference>
<accession>A0A5C3E3U1</accession>
<dbReference type="GO" id="GO:0005739">
    <property type="term" value="C:mitochondrion"/>
    <property type="evidence" value="ECO:0007669"/>
    <property type="project" value="UniProtKB-SubCell"/>
</dbReference>
<feature type="region of interest" description="Disordered" evidence="7">
    <location>
        <begin position="63"/>
        <end position="91"/>
    </location>
</feature>
<dbReference type="PANTHER" id="PTHR28071:SF1">
    <property type="entry name" value="REDOX PROTEIN FMP46, MITOCHONDRIAL-RELATED"/>
    <property type="match status" value="1"/>
</dbReference>
<dbReference type="OrthoDB" id="59229at2759"/>
<proteinExistence type="inferred from homology"/>
<reference evidence="8 9" key="1">
    <citation type="submission" date="2018-03" db="EMBL/GenBank/DDBJ databases">
        <authorList>
            <person name="Guldener U."/>
        </authorList>
    </citation>
    <scope>NUCLEOTIDE SEQUENCE [LARGE SCALE GENOMIC DNA]</scope>
    <source>
        <strain evidence="8 9">NBRC100155</strain>
    </source>
</reference>
<feature type="compositionally biased region" description="Low complexity" evidence="7">
    <location>
        <begin position="122"/>
        <end position="132"/>
    </location>
</feature>
<evidence type="ECO:0000256" key="1">
    <source>
        <dbReference type="ARBA" id="ARBA00002963"/>
    </source>
</evidence>
<evidence type="ECO:0000313" key="8">
    <source>
        <dbReference type="EMBL" id="SPO24206.1"/>
    </source>
</evidence>
<dbReference type="Pfam" id="PF07955">
    <property type="entry name" value="DUF1687"/>
    <property type="match status" value="1"/>
</dbReference>
<dbReference type="GO" id="GO:0016491">
    <property type="term" value="F:oxidoreductase activity"/>
    <property type="evidence" value="ECO:0007669"/>
    <property type="project" value="UniProtKB-KW"/>
</dbReference>
<dbReference type="Proteomes" id="UP000324022">
    <property type="component" value="Unassembled WGS sequence"/>
</dbReference>
<keyword evidence="5" id="KW-0560">Oxidoreductase</keyword>
<protein>
    <submittedName>
        <fullName evidence="8">Uncharacterized protein</fullName>
    </submittedName>
</protein>
<evidence type="ECO:0000256" key="2">
    <source>
        <dbReference type="ARBA" id="ARBA00004173"/>
    </source>
</evidence>
<keyword evidence="6" id="KW-0496">Mitochondrion</keyword>
<dbReference type="EMBL" id="OOIN01000007">
    <property type="protein sequence ID" value="SPO24206.1"/>
    <property type="molecule type" value="Genomic_DNA"/>
</dbReference>
<evidence type="ECO:0000256" key="4">
    <source>
        <dbReference type="ARBA" id="ARBA00022946"/>
    </source>
</evidence>
<dbReference type="InterPro" id="IPR036249">
    <property type="entry name" value="Thioredoxin-like_sf"/>
</dbReference>
<dbReference type="Gene3D" id="3.40.30.10">
    <property type="entry name" value="Glutaredoxin"/>
    <property type="match status" value="1"/>
</dbReference>
<name>A0A5C3E3U1_9BASI</name>
<evidence type="ECO:0000313" key="9">
    <source>
        <dbReference type="Proteomes" id="UP000324022"/>
    </source>
</evidence>
<sequence>MSIRFHKGPSIITLFHDSSSATSKQVLQLLTSYNNPHRPSTAAVASGLASGSGSHGESCIIEANGSGSDPTHTSNATSYLRNLASDPPTPPAIQLEIVDRKANPPTPDQLRSIVDYLATTTTTDTTDSTSSSSHDRKKSSKHTTSIFDLSQHEKRKRNLAQHLKSDSGQGGMPKIKDGPLVVNWDEGTAATSLEGVKQMLMRLERSNNANQARGEGDKDAGGCIVC</sequence>
<dbReference type="PANTHER" id="PTHR28071">
    <property type="entry name" value="REDOX PROTEIN FMP46, MITOCHONDRIAL-RELATED"/>
    <property type="match status" value="1"/>
</dbReference>
<gene>
    <name evidence="8" type="ORF">UTRI_03474</name>
</gene>
<comment type="function">
    <text evidence="1">Putative mitochondrial redox protein which could be involved in the reduction of small toxic molecules.</text>
</comment>
<evidence type="ECO:0000256" key="5">
    <source>
        <dbReference type="ARBA" id="ARBA00023002"/>
    </source>
</evidence>
<comment type="similarity">
    <text evidence="3">Belongs to the FMP46 family.</text>
</comment>
<comment type="subcellular location">
    <subcellularLocation>
        <location evidence="2">Mitochondrion</location>
    </subcellularLocation>
</comment>
<evidence type="ECO:0000256" key="3">
    <source>
        <dbReference type="ARBA" id="ARBA00009734"/>
    </source>
</evidence>